<dbReference type="Proteomes" id="UP001177023">
    <property type="component" value="Unassembled WGS sequence"/>
</dbReference>
<accession>A0AA36G5V0</accession>
<dbReference type="EMBL" id="CATQJA010002625">
    <property type="protein sequence ID" value="CAJ0573932.1"/>
    <property type="molecule type" value="Genomic_DNA"/>
</dbReference>
<sequence>MYPPGQYPPVPGYAYYPPMPMPNIPMPNAMINAYNQRFPHAPYMWYPPGPPKFMAPPPLHQVPSSSQASRFSQMYQAPAVQRPKASQPEKMVVERSLEGTKRLERTHAWRCPHDPTHHAEASNLPNFLAKFHPVWEYFELWKEPAESYSETTADCKLCGRRFPRASTVTAKGHLSGKHRPEFLKVCEAAPGHRHHYGPFGRPRAVPTTVEMKGQGSRTENAMLQSTSVFHPAMDEYKIQEYVNSAPINAQQFEANNLPAINSKPFQHVNLPGVSIRPFEPANFNMRPCLFNEPPPAGHRAFEPTILPTADIKLLEPTNYLPVNIKPLDPTSPLPSDTKRFQLFKPANPAPIDTKHCARPDLLCNDKKLLAHNLPPIDTKSFGESKPRSSVQMSPISMDSPASPRFFKIEAKLEAEETEQKTETKMEDEETENLLKMFKKRHDGLYECNLCTFCSSYDLNAFRAHQDTTHRVQRYKPNPRPQNEGLMPGFASSL</sequence>
<evidence type="ECO:0000313" key="3">
    <source>
        <dbReference type="Proteomes" id="UP001177023"/>
    </source>
</evidence>
<feature type="non-terminal residue" evidence="2">
    <location>
        <position position="1"/>
    </location>
</feature>
<evidence type="ECO:0000313" key="2">
    <source>
        <dbReference type="EMBL" id="CAJ0573932.1"/>
    </source>
</evidence>
<protein>
    <submittedName>
        <fullName evidence="2">Uncharacterized protein</fullName>
    </submittedName>
</protein>
<dbReference type="AlphaFoldDB" id="A0AA36G5V0"/>
<feature type="region of interest" description="Disordered" evidence="1">
    <location>
        <begin position="472"/>
        <end position="493"/>
    </location>
</feature>
<keyword evidence="3" id="KW-1185">Reference proteome</keyword>
<feature type="compositionally biased region" description="Polar residues" evidence="1">
    <location>
        <begin position="387"/>
        <end position="396"/>
    </location>
</feature>
<organism evidence="2 3">
    <name type="scientific">Mesorhabditis spiculigera</name>
    <dbReference type="NCBI Taxonomy" id="96644"/>
    <lineage>
        <taxon>Eukaryota</taxon>
        <taxon>Metazoa</taxon>
        <taxon>Ecdysozoa</taxon>
        <taxon>Nematoda</taxon>
        <taxon>Chromadorea</taxon>
        <taxon>Rhabditida</taxon>
        <taxon>Rhabditina</taxon>
        <taxon>Rhabditomorpha</taxon>
        <taxon>Rhabditoidea</taxon>
        <taxon>Rhabditidae</taxon>
        <taxon>Mesorhabditinae</taxon>
        <taxon>Mesorhabditis</taxon>
    </lineage>
</organism>
<comment type="caution">
    <text evidence="2">The sequence shown here is derived from an EMBL/GenBank/DDBJ whole genome shotgun (WGS) entry which is preliminary data.</text>
</comment>
<feature type="region of interest" description="Disordered" evidence="1">
    <location>
        <begin position="374"/>
        <end position="396"/>
    </location>
</feature>
<proteinExistence type="predicted"/>
<gene>
    <name evidence="2" type="ORF">MSPICULIGERA_LOCUS12276</name>
</gene>
<name>A0AA36G5V0_9BILA</name>
<reference evidence="2" key="1">
    <citation type="submission" date="2023-06" db="EMBL/GenBank/DDBJ databases">
        <authorList>
            <person name="Delattre M."/>
        </authorList>
    </citation>
    <scope>NUCLEOTIDE SEQUENCE</scope>
    <source>
        <strain evidence="2">AF72</strain>
    </source>
</reference>
<evidence type="ECO:0000256" key="1">
    <source>
        <dbReference type="SAM" id="MobiDB-lite"/>
    </source>
</evidence>